<reference evidence="8 9" key="1">
    <citation type="submission" date="2018-07" db="EMBL/GenBank/DDBJ databases">
        <title>Ureaplasma urealyticum 1000 the multidrug-resistant clinical isolate obtained from scrapings of the urogenital tract of a woman with inflammatory diseases of the reproductive organs.</title>
        <authorList>
            <person name="Kolesnikova E.A."/>
            <person name="Alekseeva A.E."/>
            <person name="Brusnigina N.F."/>
            <person name="Makhova M.A."/>
        </authorList>
    </citation>
    <scope>NUCLEOTIDE SEQUENCE [LARGE SCALE GENOMIC DNA]</scope>
    <source>
        <strain evidence="8 9">1000</strain>
    </source>
</reference>
<keyword evidence="6" id="KW-0378">Hydrolase</keyword>
<dbReference type="Proteomes" id="UP000318231">
    <property type="component" value="Chromosome"/>
</dbReference>
<dbReference type="EMBL" id="JAJBIS010000001">
    <property type="protein sequence ID" value="MCF1348786.1"/>
    <property type="molecule type" value="Genomic_DNA"/>
</dbReference>
<dbReference type="Proteomes" id="UP001201240">
    <property type="component" value="Unassembled WGS sequence"/>
</dbReference>
<evidence type="ECO:0000256" key="3">
    <source>
        <dbReference type="ARBA" id="ARBA00023125"/>
    </source>
</evidence>
<evidence type="ECO:0000313" key="6">
    <source>
        <dbReference type="EMBL" id="MCF1348786.1"/>
    </source>
</evidence>
<dbReference type="InterPro" id="IPR044946">
    <property type="entry name" value="Restrct_endonuc_typeI_TRD_sf"/>
</dbReference>
<sequence>MSFILRKTARKYVNQASGNPKLMSNVMQEIVVPIPPLAIQNKIVEVLDKLEAYTENINVGLPLEIKQRKKQYEYYRNKLLDFKEY</sequence>
<dbReference type="InterPro" id="IPR051212">
    <property type="entry name" value="Type-I_RE_S_subunit"/>
</dbReference>
<dbReference type="GO" id="GO:0003677">
    <property type="term" value="F:DNA binding"/>
    <property type="evidence" value="ECO:0007669"/>
    <property type="project" value="UniProtKB-KW"/>
</dbReference>
<dbReference type="GO" id="GO:0016787">
    <property type="term" value="F:hydrolase activity"/>
    <property type="evidence" value="ECO:0007669"/>
    <property type="project" value="UniProtKB-KW"/>
</dbReference>
<dbReference type="Gene3D" id="3.90.220.20">
    <property type="entry name" value="DNA methylase specificity domains"/>
    <property type="match status" value="1"/>
</dbReference>
<keyword evidence="2" id="KW-0680">Restriction system</keyword>
<dbReference type="EC" id="3.1.21.-" evidence="6"/>
<comment type="similarity">
    <text evidence="1">Belongs to the type-I restriction system S methylase family.</text>
</comment>
<dbReference type="SUPFAM" id="SSF116734">
    <property type="entry name" value="DNA methylase specificity domain"/>
    <property type="match status" value="1"/>
</dbReference>
<accession>A0AAP9D767</accession>
<dbReference type="PANTHER" id="PTHR43140:SF1">
    <property type="entry name" value="TYPE I RESTRICTION ENZYME ECOKI SPECIFICITY SUBUNIT"/>
    <property type="match status" value="1"/>
</dbReference>
<name>A0AAP9D767_UREUR</name>
<evidence type="ECO:0000256" key="1">
    <source>
        <dbReference type="ARBA" id="ARBA00010923"/>
    </source>
</evidence>
<organism evidence="7 10">
    <name type="scientific">Ureaplasma urealyticum</name>
    <name type="common">Ureaplasma urealyticum biotype 2</name>
    <dbReference type="NCBI Taxonomy" id="2130"/>
    <lineage>
        <taxon>Bacteria</taxon>
        <taxon>Bacillati</taxon>
        <taxon>Mycoplasmatota</taxon>
        <taxon>Mycoplasmoidales</taxon>
        <taxon>Mycoplasmoidaceae</taxon>
        <taxon>Ureaplasma</taxon>
    </lineage>
</organism>
<proteinExistence type="inferred from homology"/>
<keyword evidence="3" id="KW-0238">DNA-binding</keyword>
<reference evidence="6 11" key="3">
    <citation type="submission" date="2021-10" db="EMBL/GenBank/DDBJ databases">
        <title>Sequencing the mobilome of antimicrobial resistant bacterial isolates spanning a range of GC content: The potential of a sustainable low cost, low infrastructure approach for surveillance with Oxford Nanopore sequencing.</title>
        <authorList>
            <person name="Sands K."/>
        </authorList>
    </citation>
    <scope>NUCLEOTIDE SEQUENCE [LARGE SCALE GENOMIC DNA]</scope>
    <source>
        <strain evidence="6 11">MIN-202</strain>
    </source>
</reference>
<dbReference type="GO" id="GO:0009307">
    <property type="term" value="P:DNA restriction-modification system"/>
    <property type="evidence" value="ECO:0007669"/>
    <property type="project" value="UniProtKB-KW"/>
</dbReference>
<comment type="subunit">
    <text evidence="4">The methyltransferase is composed of M and S polypeptides.</text>
</comment>
<protein>
    <submittedName>
        <fullName evidence="7">Restriction endonuclease subunit S</fullName>
        <ecNumber evidence="6">3.1.21.-</ecNumber>
    </submittedName>
</protein>
<evidence type="ECO:0000313" key="8">
    <source>
        <dbReference type="EMBL" id="RCJ01796.1"/>
    </source>
</evidence>
<keyword evidence="7" id="KW-0540">Nuclease</keyword>
<dbReference type="AlphaFoldDB" id="A0AAP9D767"/>
<evidence type="ECO:0000313" key="9">
    <source>
        <dbReference type="Proteomes" id="UP000253077"/>
    </source>
</evidence>
<dbReference type="PANTHER" id="PTHR43140">
    <property type="entry name" value="TYPE-1 RESTRICTION ENZYME ECOKI SPECIFICITY PROTEIN"/>
    <property type="match status" value="1"/>
</dbReference>
<dbReference type="EMBL" id="CP041200">
    <property type="protein sequence ID" value="QDI64691.1"/>
    <property type="molecule type" value="Genomic_DNA"/>
</dbReference>
<evidence type="ECO:0000313" key="11">
    <source>
        <dbReference type="Proteomes" id="UP001201240"/>
    </source>
</evidence>
<reference evidence="7 10" key="2">
    <citation type="submission" date="2019-07" db="EMBL/GenBank/DDBJ databases">
        <title>Comparative genomics of three clinical Ureaplasma species: analysis of their core genomes and virulence factors.</title>
        <authorList>
            <person name="Yang T."/>
            <person name="Zhang Y."/>
            <person name="Li X."/>
            <person name="Kong Y."/>
            <person name="Yu H."/>
            <person name="Ruan Z."/>
            <person name="Xie X."/>
            <person name="Zhang J."/>
        </authorList>
    </citation>
    <scope>NUCLEOTIDE SEQUENCE [LARGE SCALE GENOMIC DNA]</scope>
    <source>
        <strain evidence="7 10">132</strain>
    </source>
</reference>
<evidence type="ECO:0000256" key="4">
    <source>
        <dbReference type="ARBA" id="ARBA00038652"/>
    </source>
</evidence>
<dbReference type="Proteomes" id="UP000253077">
    <property type="component" value="Unassembled WGS sequence"/>
</dbReference>
<dbReference type="GO" id="GO:0004519">
    <property type="term" value="F:endonuclease activity"/>
    <property type="evidence" value="ECO:0007669"/>
    <property type="project" value="UniProtKB-KW"/>
</dbReference>
<evidence type="ECO:0000313" key="10">
    <source>
        <dbReference type="Proteomes" id="UP000318231"/>
    </source>
</evidence>
<feature type="domain" description="Type I restriction modification DNA specificity" evidence="5">
    <location>
        <begin position="7"/>
        <end position="67"/>
    </location>
</feature>
<evidence type="ECO:0000313" key="7">
    <source>
        <dbReference type="EMBL" id="QDI64691.1"/>
    </source>
</evidence>
<gene>
    <name evidence="8" type="ORF">DSQ42_00515</name>
    <name evidence="7" type="ORF">FJM05_00515</name>
    <name evidence="6" type="ORF">LH652_00520</name>
</gene>
<dbReference type="EMBL" id="QOKT01000003">
    <property type="protein sequence ID" value="RCJ01796.1"/>
    <property type="molecule type" value="Genomic_DNA"/>
</dbReference>
<evidence type="ECO:0000256" key="2">
    <source>
        <dbReference type="ARBA" id="ARBA00022747"/>
    </source>
</evidence>
<dbReference type="RefSeq" id="WP_004026044.1">
    <property type="nucleotide sequence ID" value="NZ_CP062067.1"/>
</dbReference>
<dbReference type="InterPro" id="IPR000055">
    <property type="entry name" value="Restrct_endonuc_typeI_TRD"/>
</dbReference>
<dbReference type="Pfam" id="PF01420">
    <property type="entry name" value="Methylase_S"/>
    <property type="match status" value="1"/>
</dbReference>
<evidence type="ECO:0000259" key="5">
    <source>
        <dbReference type="Pfam" id="PF01420"/>
    </source>
</evidence>
<keyword evidence="7" id="KW-0255">Endonuclease</keyword>